<dbReference type="Proteomes" id="UP000295673">
    <property type="component" value="Unassembled WGS sequence"/>
</dbReference>
<gene>
    <name evidence="2" type="ORF">BXY66_3121</name>
</gene>
<dbReference type="EMBL" id="SMGR01000003">
    <property type="protein sequence ID" value="TCL00478.1"/>
    <property type="molecule type" value="Genomic_DNA"/>
</dbReference>
<keyword evidence="1" id="KW-1133">Transmembrane helix</keyword>
<keyword evidence="1" id="KW-0812">Transmembrane</keyword>
<keyword evidence="1" id="KW-0472">Membrane</keyword>
<dbReference type="RefSeq" id="WP_132861252.1">
    <property type="nucleotide sequence ID" value="NZ_SMGR01000003.1"/>
</dbReference>
<keyword evidence="3" id="KW-1185">Reference proteome</keyword>
<evidence type="ECO:0000256" key="1">
    <source>
        <dbReference type="SAM" id="Phobius"/>
    </source>
</evidence>
<organism evidence="2 3">
    <name type="scientific">Shimia isoporae</name>
    <dbReference type="NCBI Taxonomy" id="647720"/>
    <lineage>
        <taxon>Bacteria</taxon>
        <taxon>Pseudomonadati</taxon>
        <taxon>Pseudomonadota</taxon>
        <taxon>Alphaproteobacteria</taxon>
        <taxon>Rhodobacterales</taxon>
        <taxon>Roseobacteraceae</taxon>
    </lineage>
</organism>
<dbReference type="OrthoDB" id="8421716at2"/>
<feature type="transmembrane region" description="Helical" evidence="1">
    <location>
        <begin position="47"/>
        <end position="66"/>
    </location>
</feature>
<name>A0A4R1N2M7_9RHOB</name>
<reference evidence="2 3" key="1">
    <citation type="submission" date="2019-03" db="EMBL/GenBank/DDBJ databases">
        <title>Genomic Encyclopedia of Archaeal and Bacterial Type Strains, Phase II (KMG-II): from individual species to whole genera.</title>
        <authorList>
            <person name="Goeker M."/>
        </authorList>
    </citation>
    <scope>NUCLEOTIDE SEQUENCE [LARGE SCALE GENOMIC DNA]</scope>
    <source>
        <strain evidence="2 3">DSM 26433</strain>
    </source>
</reference>
<feature type="transmembrane region" description="Helical" evidence="1">
    <location>
        <begin position="73"/>
        <end position="96"/>
    </location>
</feature>
<dbReference type="AlphaFoldDB" id="A0A4R1N2M7"/>
<sequence>MNYWMASAGGLLLLTAYVHVFMGGPEIHDVIQASALDPGVRGVAAVIWHAITAILLVYAVVCASLAKSPNRGLALHIIAVQICFAALFVFYGLTLLGNLSVMPQWIIFLTIPAVMAMGLRSEKAQRRANVIPT</sequence>
<protein>
    <recommendedName>
        <fullName evidence="4">DUF4383 domain-containing protein</fullName>
    </recommendedName>
</protein>
<evidence type="ECO:0000313" key="2">
    <source>
        <dbReference type="EMBL" id="TCL00478.1"/>
    </source>
</evidence>
<accession>A0A4R1N2M7</accession>
<comment type="caution">
    <text evidence="2">The sequence shown here is derived from an EMBL/GenBank/DDBJ whole genome shotgun (WGS) entry which is preliminary data.</text>
</comment>
<proteinExistence type="predicted"/>
<evidence type="ECO:0008006" key="4">
    <source>
        <dbReference type="Google" id="ProtNLM"/>
    </source>
</evidence>
<feature type="transmembrane region" description="Helical" evidence="1">
    <location>
        <begin position="102"/>
        <end position="119"/>
    </location>
</feature>
<evidence type="ECO:0000313" key="3">
    <source>
        <dbReference type="Proteomes" id="UP000295673"/>
    </source>
</evidence>